<dbReference type="KEGG" id="tpro:Ga0080559_TMP1580"/>
<keyword evidence="4" id="KW-0804">Transcription</keyword>
<evidence type="ECO:0000313" key="6">
    <source>
        <dbReference type="EMBL" id="APX22376.1"/>
    </source>
</evidence>
<name>A0A1U7D2S3_9RHOB</name>
<dbReference type="InterPro" id="IPR058163">
    <property type="entry name" value="LysR-type_TF_proteobact-type"/>
</dbReference>
<dbReference type="Proteomes" id="UP000186559">
    <property type="component" value="Chromosome"/>
</dbReference>
<dbReference type="SUPFAM" id="SSF46785">
    <property type="entry name" value="Winged helix' DNA-binding domain"/>
    <property type="match status" value="1"/>
</dbReference>
<gene>
    <name evidence="6" type="ORF">Ga0080559_TMP1580</name>
</gene>
<comment type="similarity">
    <text evidence="1">Belongs to the LysR transcriptional regulatory family.</text>
</comment>
<dbReference type="Gene3D" id="1.10.10.10">
    <property type="entry name" value="Winged helix-like DNA-binding domain superfamily/Winged helix DNA-binding domain"/>
    <property type="match status" value="1"/>
</dbReference>
<protein>
    <submittedName>
        <fullName evidence="6">Transcriptional regulator</fullName>
    </submittedName>
</protein>
<evidence type="ECO:0000259" key="5">
    <source>
        <dbReference type="PROSITE" id="PS50931"/>
    </source>
</evidence>
<keyword evidence="7" id="KW-1185">Reference proteome</keyword>
<proteinExistence type="inferred from homology"/>
<dbReference type="Pfam" id="PF03466">
    <property type="entry name" value="LysR_substrate"/>
    <property type="match status" value="1"/>
</dbReference>
<dbReference type="AlphaFoldDB" id="A0A1U7D2S3"/>
<dbReference type="EMBL" id="CP014796">
    <property type="protein sequence ID" value="APX22376.1"/>
    <property type="molecule type" value="Genomic_DNA"/>
</dbReference>
<organism evidence="6 7">
    <name type="scientific">Salipiger profundus</name>
    <dbReference type="NCBI Taxonomy" id="1229727"/>
    <lineage>
        <taxon>Bacteria</taxon>
        <taxon>Pseudomonadati</taxon>
        <taxon>Pseudomonadota</taxon>
        <taxon>Alphaproteobacteria</taxon>
        <taxon>Rhodobacterales</taxon>
        <taxon>Roseobacteraceae</taxon>
        <taxon>Salipiger</taxon>
    </lineage>
</organism>
<dbReference type="STRING" id="1229727.Ga0080559_TMP1580"/>
<dbReference type="CDD" id="cd08474">
    <property type="entry name" value="PBP2_CrgA_like_5"/>
    <property type="match status" value="1"/>
</dbReference>
<dbReference type="InterPro" id="IPR036390">
    <property type="entry name" value="WH_DNA-bd_sf"/>
</dbReference>
<evidence type="ECO:0000313" key="7">
    <source>
        <dbReference type="Proteomes" id="UP000186559"/>
    </source>
</evidence>
<dbReference type="GO" id="GO:0003700">
    <property type="term" value="F:DNA-binding transcription factor activity"/>
    <property type="evidence" value="ECO:0007669"/>
    <property type="project" value="InterPro"/>
</dbReference>
<dbReference type="PRINTS" id="PR00039">
    <property type="entry name" value="HTHLYSR"/>
</dbReference>
<feature type="domain" description="HTH lysR-type" evidence="5">
    <location>
        <begin position="8"/>
        <end position="65"/>
    </location>
</feature>
<keyword evidence="3" id="KW-0238">DNA-binding</keyword>
<dbReference type="Gene3D" id="3.40.190.290">
    <property type="match status" value="1"/>
</dbReference>
<evidence type="ECO:0000256" key="3">
    <source>
        <dbReference type="ARBA" id="ARBA00023125"/>
    </source>
</evidence>
<dbReference type="InterPro" id="IPR005119">
    <property type="entry name" value="LysR_subst-bd"/>
</dbReference>
<dbReference type="PROSITE" id="PS50931">
    <property type="entry name" value="HTH_LYSR"/>
    <property type="match status" value="1"/>
</dbReference>
<evidence type="ECO:0000256" key="2">
    <source>
        <dbReference type="ARBA" id="ARBA00023015"/>
    </source>
</evidence>
<dbReference type="GO" id="GO:0006351">
    <property type="term" value="P:DNA-templated transcription"/>
    <property type="evidence" value="ECO:0007669"/>
    <property type="project" value="TreeGrafter"/>
</dbReference>
<reference evidence="6 7" key="1">
    <citation type="submission" date="2016-03" db="EMBL/GenBank/DDBJ databases">
        <title>Deep-sea bacteria in the southern Pacific.</title>
        <authorList>
            <person name="Tang K."/>
        </authorList>
    </citation>
    <scope>NUCLEOTIDE SEQUENCE [LARGE SCALE GENOMIC DNA]</scope>
    <source>
        <strain evidence="6 7">JLT2016</strain>
    </source>
</reference>
<evidence type="ECO:0000256" key="4">
    <source>
        <dbReference type="ARBA" id="ARBA00023163"/>
    </source>
</evidence>
<dbReference type="InterPro" id="IPR000847">
    <property type="entry name" value="LysR_HTH_N"/>
</dbReference>
<dbReference type="GO" id="GO:0043565">
    <property type="term" value="F:sequence-specific DNA binding"/>
    <property type="evidence" value="ECO:0007669"/>
    <property type="project" value="TreeGrafter"/>
</dbReference>
<dbReference type="FunFam" id="1.10.10.10:FF:000001">
    <property type="entry name" value="LysR family transcriptional regulator"/>
    <property type="match status" value="1"/>
</dbReference>
<accession>A0A1U7D2S3</accession>
<dbReference type="InterPro" id="IPR036388">
    <property type="entry name" value="WH-like_DNA-bd_sf"/>
</dbReference>
<evidence type="ECO:0000256" key="1">
    <source>
        <dbReference type="ARBA" id="ARBA00009437"/>
    </source>
</evidence>
<sequence>MGLHVPRENINDLRAFVAVAQESNFTRAAARLGVSQSALSHTIRQLEERLGVRLLTRTTRAVATTEAGQRLLDGISHHVEQIDAQIDALGTLREMPAGTVRLVSSELGISQVLWPKLQPLLRENPDIKVEITLDNGFNDIVADGFDAGVRRGEHLAKDMISARIGEPLRYIVVATPAFFESHDRPTHPRDLADLPCINFRLQSAGRNFQWEFRENGHDLRVKVDGQLAFNNIFLVLEAALAGFGCAYMSSDLAQPHLEAGRLVQVLDSFCPHFEPFHLYYPNRRQPSPAFQAVLGALRSRA</sequence>
<dbReference type="Pfam" id="PF00126">
    <property type="entry name" value="HTH_1"/>
    <property type="match status" value="1"/>
</dbReference>
<dbReference type="RefSeq" id="WP_157895868.1">
    <property type="nucleotide sequence ID" value="NZ_BMEW01000011.1"/>
</dbReference>
<dbReference type="PANTHER" id="PTHR30537:SF1">
    <property type="entry name" value="HTH-TYPE TRANSCRIPTIONAL REGULATOR PGRR"/>
    <property type="match status" value="1"/>
</dbReference>
<dbReference type="PANTHER" id="PTHR30537">
    <property type="entry name" value="HTH-TYPE TRANSCRIPTIONAL REGULATOR"/>
    <property type="match status" value="1"/>
</dbReference>
<keyword evidence="2" id="KW-0805">Transcription regulation</keyword>
<dbReference type="SUPFAM" id="SSF53850">
    <property type="entry name" value="Periplasmic binding protein-like II"/>
    <property type="match status" value="1"/>
</dbReference>